<dbReference type="PATRIC" id="fig|1292034.3.peg.3620"/>
<comment type="caution">
    <text evidence="1">The sequence shown here is derived from an EMBL/GenBank/DDBJ whole genome shotgun (WGS) entry which is preliminary data.</text>
</comment>
<name>R0CVP9_CAUVI</name>
<keyword evidence="2" id="KW-1185">Reference proteome</keyword>
<evidence type="ECO:0008006" key="3">
    <source>
        <dbReference type="Google" id="ProtNLM"/>
    </source>
</evidence>
<organism evidence="1 2">
    <name type="scientific">Caulobacter vibrioides OR37</name>
    <dbReference type="NCBI Taxonomy" id="1292034"/>
    <lineage>
        <taxon>Bacteria</taxon>
        <taxon>Pseudomonadati</taxon>
        <taxon>Pseudomonadota</taxon>
        <taxon>Alphaproteobacteria</taxon>
        <taxon>Caulobacterales</taxon>
        <taxon>Caulobacteraceae</taxon>
        <taxon>Caulobacter</taxon>
    </lineage>
</organism>
<accession>R0CVP9</accession>
<dbReference type="Proteomes" id="UP000013063">
    <property type="component" value="Unassembled WGS sequence"/>
</dbReference>
<reference evidence="1 2" key="1">
    <citation type="journal article" date="2013" name="Genome Announc.">
        <title>Draft Genome Sequence for Caulobacter sp. Strain OR37, a Bacterium Tolerant to Heavy Metals.</title>
        <authorList>
            <person name="Utturkar S.M."/>
            <person name="Bollmann A."/>
            <person name="Brzoska R.M."/>
            <person name="Klingeman D.M."/>
            <person name="Epstein S.E."/>
            <person name="Palumbo A.V."/>
            <person name="Brown S.D."/>
        </authorList>
    </citation>
    <scope>NUCLEOTIDE SEQUENCE [LARGE SCALE GENOMIC DNA]</scope>
    <source>
        <strain evidence="1 2">OR37</strain>
    </source>
</reference>
<dbReference type="OrthoDB" id="7190693at2"/>
<dbReference type="EMBL" id="APMP01000032">
    <property type="protein sequence ID" value="ENZ80435.1"/>
    <property type="molecule type" value="Genomic_DNA"/>
</dbReference>
<dbReference type="STRING" id="1292034.OR37_03647"/>
<sequence>MALDMETEALLNLGDAEAGPWTAARAAALELSIPAEALPGVIDNIALLKSQTALFVAALGDRAGEPPETFQP</sequence>
<evidence type="ECO:0000313" key="1">
    <source>
        <dbReference type="EMBL" id="ENZ80435.1"/>
    </source>
</evidence>
<protein>
    <recommendedName>
        <fullName evidence="3">DUF4089 domain-containing protein</fullName>
    </recommendedName>
</protein>
<evidence type="ECO:0000313" key="2">
    <source>
        <dbReference type="Proteomes" id="UP000013063"/>
    </source>
</evidence>
<proteinExistence type="predicted"/>
<dbReference type="AlphaFoldDB" id="R0CVP9"/>
<gene>
    <name evidence="1" type="ORF">OR37_03647</name>
</gene>
<dbReference type="RefSeq" id="WP_004623175.1">
    <property type="nucleotide sequence ID" value="NZ_APMP01000032.1"/>
</dbReference>